<dbReference type="EMBL" id="HBUE01174630">
    <property type="protein sequence ID" value="CAG6517005.1"/>
    <property type="molecule type" value="Transcribed_RNA"/>
</dbReference>
<evidence type="ECO:0000313" key="2">
    <source>
        <dbReference type="EMBL" id="CAG6568522.1"/>
    </source>
</evidence>
<sequence>MWRGGRSAQTGTCPSSRKAGSGDDRPPRAAGEPAGRGETVFAQPGLTNLRLLRRRWTTFGCQLPLNMPEKTKLKTVYYVKKVVDLLTLFYVIFFKLIKIDSR</sequence>
<dbReference type="EMBL" id="HBUE01280143">
    <property type="protein sequence ID" value="CAG6568521.1"/>
    <property type="molecule type" value="Transcribed_RNA"/>
</dbReference>
<protein>
    <submittedName>
        <fullName evidence="2">(northern house mosquito) hypothetical protein</fullName>
    </submittedName>
</protein>
<dbReference type="EMBL" id="HBUE01280144">
    <property type="protein sequence ID" value="CAG6568522.1"/>
    <property type="molecule type" value="Transcribed_RNA"/>
</dbReference>
<dbReference type="EMBL" id="HBUE01174627">
    <property type="protein sequence ID" value="CAG6517002.1"/>
    <property type="molecule type" value="Transcribed_RNA"/>
</dbReference>
<organism evidence="2">
    <name type="scientific">Culex pipiens</name>
    <name type="common">House mosquito</name>
    <dbReference type="NCBI Taxonomy" id="7175"/>
    <lineage>
        <taxon>Eukaryota</taxon>
        <taxon>Metazoa</taxon>
        <taxon>Ecdysozoa</taxon>
        <taxon>Arthropoda</taxon>
        <taxon>Hexapoda</taxon>
        <taxon>Insecta</taxon>
        <taxon>Pterygota</taxon>
        <taxon>Neoptera</taxon>
        <taxon>Endopterygota</taxon>
        <taxon>Diptera</taxon>
        <taxon>Nematocera</taxon>
        <taxon>Culicoidea</taxon>
        <taxon>Culicidae</taxon>
        <taxon>Culicinae</taxon>
        <taxon>Culicini</taxon>
        <taxon>Culex</taxon>
        <taxon>Culex</taxon>
    </lineage>
</organism>
<dbReference type="EMBL" id="HBUE01174629">
    <property type="protein sequence ID" value="CAG6517004.1"/>
    <property type="molecule type" value="Transcribed_RNA"/>
</dbReference>
<dbReference type="AlphaFoldDB" id="A0A8D8NKD8"/>
<dbReference type="EMBL" id="HBUE01174628">
    <property type="protein sequence ID" value="CAG6517003.1"/>
    <property type="molecule type" value="Transcribed_RNA"/>
</dbReference>
<dbReference type="EMBL" id="HBUE01280141">
    <property type="protein sequence ID" value="CAG6568520.1"/>
    <property type="molecule type" value="Transcribed_RNA"/>
</dbReference>
<evidence type="ECO:0000256" key="1">
    <source>
        <dbReference type="SAM" id="MobiDB-lite"/>
    </source>
</evidence>
<feature type="region of interest" description="Disordered" evidence="1">
    <location>
        <begin position="1"/>
        <end position="40"/>
    </location>
</feature>
<dbReference type="EMBL" id="HBUE01280145">
    <property type="protein sequence ID" value="CAG6568523.1"/>
    <property type="molecule type" value="Transcribed_RNA"/>
</dbReference>
<name>A0A8D8NKD8_CULPI</name>
<proteinExistence type="predicted"/>
<reference evidence="2" key="1">
    <citation type="submission" date="2021-05" db="EMBL/GenBank/DDBJ databases">
        <authorList>
            <person name="Alioto T."/>
            <person name="Alioto T."/>
            <person name="Gomez Garrido J."/>
        </authorList>
    </citation>
    <scope>NUCLEOTIDE SEQUENCE</scope>
</reference>
<accession>A0A8D8NKD8</accession>